<dbReference type="PANTHER" id="PTHR11699">
    <property type="entry name" value="ALDEHYDE DEHYDROGENASE-RELATED"/>
    <property type="match status" value="1"/>
</dbReference>
<dbReference type="PROSITE" id="PS00687">
    <property type="entry name" value="ALDEHYDE_DEHYDR_GLU"/>
    <property type="match status" value="1"/>
</dbReference>
<dbReference type="VEuPathDB" id="FungiDB:BO72DRAFT_532011"/>
<dbReference type="OrthoDB" id="310895at2759"/>
<dbReference type="EC" id="1.2.1.3" evidence="3"/>
<dbReference type="FunFam" id="3.40.309.10:FF:000009">
    <property type="entry name" value="Aldehyde dehydrogenase A"/>
    <property type="match status" value="1"/>
</dbReference>
<protein>
    <recommendedName>
        <fullName evidence="3">aldehyde dehydrogenase (NAD(+))</fullName>
        <ecNumber evidence="3">1.2.1.3</ecNumber>
    </recommendedName>
</protein>
<dbReference type="GO" id="GO:0004029">
    <property type="term" value="F:aldehyde dehydrogenase (NAD+) activity"/>
    <property type="evidence" value="ECO:0007669"/>
    <property type="project" value="UniProtKB-EC"/>
</dbReference>
<dbReference type="EMBL" id="KZ824698">
    <property type="protein sequence ID" value="RAK72288.1"/>
    <property type="molecule type" value="Genomic_DNA"/>
</dbReference>
<evidence type="ECO:0000256" key="5">
    <source>
        <dbReference type="PROSITE-ProRule" id="PRU10007"/>
    </source>
</evidence>
<dbReference type="Proteomes" id="UP000249789">
    <property type="component" value="Unassembled WGS sequence"/>
</dbReference>
<dbReference type="InterPro" id="IPR016163">
    <property type="entry name" value="Ald_DH_C"/>
</dbReference>
<feature type="active site" evidence="5">
    <location>
        <position position="248"/>
    </location>
</feature>
<dbReference type="InterPro" id="IPR015590">
    <property type="entry name" value="Aldehyde_DH_dom"/>
</dbReference>
<dbReference type="Gene3D" id="3.40.605.10">
    <property type="entry name" value="Aldehyde Dehydrogenase, Chain A, domain 1"/>
    <property type="match status" value="1"/>
</dbReference>
<evidence type="ECO:0000256" key="1">
    <source>
        <dbReference type="ARBA" id="ARBA00009986"/>
    </source>
</evidence>
<comment type="catalytic activity">
    <reaction evidence="4">
        <text>an aldehyde + NAD(+) + H2O = a carboxylate + NADH + 2 H(+)</text>
        <dbReference type="Rhea" id="RHEA:16185"/>
        <dbReference type="ChEBI" id="CHEBI:15377"/>
        <dbReference type="ChEBI" id="CHEBI:15378"/>
        <dbReference type="ChEBI" id="CHEBI:17478"/>
        <dbReference type="ChEBI" id="CHEBI:29067"/>
        <dbReference type="ChEBI" id="CHEBI:57540"/>
        <dbReference type="ChEBI" id="CHEBI:57945"/>
        <dbReference type="EC" id="1.2.1.3"/>
    </reaction>
</comment>
<dbReference type="InterPro" id="IPR016161">
    <property type="entry name" value="Ald_DH/histidinol_DH"/>
</dbReference>
<dbReference type="PROSITE" id="PS00070">
    <property type="entry name" value="ALDEHYDE_DEHYDR_CYS"/>
    <property type="match status" value="1"/>
</dbReference>
<dbReference type="InterPro" id="IPR016160">
    <property type="entry name" value="Ald_DH_CS_CYS"/>
</dbReference>
<dbReference type="SUPFAM" id="SSF53720">
    <property type="entry name" value="ALDH-like"/>
    <property type="match status" value="1"/>
</dbReference>
<comment type="similarity">
    <text evidence="1 6">Belongs to the aldehyde dehydrogenase family.</text>
</comment>
<gene>
    <name evidence="8" type="ORF">BO72DRAFT_532011</name>
</gene>
<evidence type="ECO:0000256" key="2">
    <source>
        <dbReference type="ARBA" id="ARBA00023002"/>
    </source>
</evidence>
<accession>A0A8G1VUL7</accession>
<proteinExistence type="inferred from homology"/>
<dbReference type="Pfam" id="PF00171">
    <property type="entry name" value="Aldedh"/>
    <property type="match status" value="1"/>
</dbReference>
<dbReference type="GeneID" id="63867745"/>
<reference evidence="8 9" key="1">
    <citation type="submission" date="2018-02" db="EMBL/GenBank/DDBJ databases">
        <title>The genomes of Aspergillus section Nigri reveals drivers in fungal speciation.</title>
        <authorList>
            <consortium name="DOE Joint Genome Institute"/>
            <person name="Vesth T.C."/>
            <person name="Nybo J."/>
            <person name="Theobald S."/>
            <person name="Brandl J."/>
            <person name="Frisvad J.C."/>
            <person name="Nielsen K.F."/>
            <person name="Lyhne E.K."/>
            <person name="Kogle M.E."/>
            <person name="Kuo A."/>
            <person name="Riley R."/>
            <person name="Clum A."/>
            <person name="Nolan M."/>
            <person name="Lipzen A."/>
            <person name="Salamov A."/>
            <person name="Henrissat B."/>
            <person name="Wiebenga A."/>
            <person name="De vries R.P."/>
            <person name="Grigoriev I.V."/>
            <person name="Mortensen U.H."/>
            <person name="Andersen M.R."/>
            <person name="Baker S.E."/>
        </authorList>
    </citation>
    <scope>NUCLEOTIDE SEQUENCE [LARGE SCALE GENOMIC DNA]</scope>
    <source>
        <strain evidence="8 9">CBS 313.89</strain>
    </source>
</reference>
<keyword evidence="2 6" id="KW-0560">Oxidoreductase</keyword>
<dbReference type="RefSeq" id="XP_040796300.1">
    <property type="nucleotide sequence ID" value="XM_040950410.1"/>
</dbReference>
<organism evidence="8 9">
    <name type="scientific">Aspergillus fijiensis CBS 313.89</name>
    <dbReference type="NCBI Taxonomy" id="1448319"/>
    <lineage>
        <taxon>Eukaryota</taxon>
        <taxon>Fungi</taxon>
        <taxon>Dikarya</taxon>
        <taxon>Ascomycota</taxon>
        <taxon>Pezizomycotina</taxon>
        <taxon>Eurotiomycetes</taxon>
        <taxon>Eurotiomycetidae</taxon>
        <taxon>Eurotiales</taxon>
        <taxon>Aspergillaceae</taxon>
        <taxon>Aspergillus</taxon>
    </lineage>
</organism>
<keyword evidence="9" id="KW-1185">Reference proteome</keyword>
<name>A0A8G1VUL7_9EURO</name>
<evidence type="ECO:0000256" key="6">
    <source>
        <dbReference type="RuleBase" id="RU003345"/>
    </source>
</evidence>
<sequence length="480" mass="52052">MATSLDLKSSYVQIVNGQSAPTATIRHGLNPANGQALPEVPVATEADLDRAVQCAKAAFRGWSATPYEQRRRAVLAFADAIEENYTGFRELLTLEQGKPIPQATAEMDNTISWMRGMADLQLPEEVAHDDDSHTVITRYVPLGVVGAIVPWNFPMMLATGKIAPALLTGNVIIVKPSPFTPYGGLKLVELAQSFFPPGVVQSLSGDDSLGPWMTSHPGLDKISFTGSTATGKRVLRSASDTLKRVTLELGGNDPAIVFPDVDVARTAEKIAFFAFLNSGQICLNIKRIYVHKSIFDEFKAALVRAVNAFSLGDGSQPGITHGPLQNEMQYSRVKTFFDEIKTEGWQVCVGGAIDQPSTGGYFLPPTIIDRPPDSSRIVVDEPFGPIVPLLSWEEESEVIERANNSLLGLGASVWTEDLTRAARVARQLEAGTVWTNNHFVLSPAIPFSGHKESGLSVEWGLAGLKSFCNVQSLFLHKKHA</sequence>
<evidence type="ECO:0000256" key="4">
    <source>
        <dbReference type="ARBA" id="ARBA00049194"/>
    </source>
</evidence>
<dbReference type="FunFam" id="3.40.605.10:FF:000007">
    <property type="entry name" value="NAD/NADP-dependent betaine aldehyde dehydrogenase"/>
    <property type="match status" value="1"/>
</dbReference>
<dbReference type="AlphaFoldDB" id="A0A8G1VUL7"/>
<dbReference type="InterPro" id="IPR029510">
    <property type="entry name" value="Ald_DH_CS_GLU"/>
</dbReference>
<evidence type="ECO:0000313" key="9">
    <source>
        <dbReference type="Proteomes" id="UP000249789"/>
    </source>
</evidence>
<dbReference type="InterPro" id="IPR044086">
    <property type="entry name" value="LUC3-like"/>
</dbReference>
<dbReference type="InterPro" id="IPR016162">
    <property type="entry name" value="Ald_DH_N"/>
</dbReference>
<feature type="domain" description="Aldehyde dehydrogenase" evidence="7">
    <location>
        <begin position="29"/>
        <end position="472"/>
    </location>
</feature>
<evidence type="ECO:0000259" key="7">
    <source>
        <dbReference type="Pfam" id="PF00171"/>
    </source>
</evidence>
<dbReference type="CDD" id="cd07106">
    <property type="entry name" value="ALDH_AldA-AAD23400"/>
    <property type="match status" value="1"/>
</dbReference>
<dbReference type="Gene3D" id="3.40.309.10">
    <property type="entry name" value="Aldehyde Dehydrogenase, Chain A, domain 2"/>
    <property type="match status" value="1"/>
</dbReference>
<evidence type="ECO:0000256" key="3">
    <source>
        <dbReference type="ARBA" id="ARBA00024226"/>
    </source>
</evidence>
<evidence type="ECO:0000313" key="8">
    <source>
        <dbReference type="EMBL" id="RAK72288.1"/>
    </source>
</evidence>